<name>A0A9W8THF4_9PEZI</name>
<dbReference type="Proteomes" id="UP001148614">
    <property type="component" value="Unassembled WGS sequence"/>
</dbReference>
<protein>
    <submittedName>
        <fullName evidence="1">Uncharacterized protein</fullName>
    </submittedName>
</protein>
<sequence>MFRASENAARADSSWLGLGGAGSGACTSGATIPANGRRAKDGAVDAVAVGGVAGAAGLAVRKERIGGIAAKIDDAAQTSSRR</sequence>
<keyword evidence="2" id="KW-1185">Reference proteome</keyword>
<reference evidence="1" key="1">
    <citation type="submission" date="2022-07" db="EMBL/GenBank/DDBJ databases">
        <title>Genome Sequence of Xylaria arbuscula.</title>
        <authorList>
            <person name="Buettner E."/>
        </authorList>
    </citation>
    <scope>NUCLEOTIDE SEQUENCE</scope>
    <source>
        <strain evidence="1">VT107</strain>
    </source>
</reference>
<organism evidence="1 2">
    <name type="scientific">Xylaria arbuscula</name>
    <dbReference type="NCBI Taxonomy" id="114810"/>
    <lineage>
        <taxon>Eukaryota</taxon>
        <taxon>Fungi</taxon>
        <taxon>Dikarya</taxon>
        <taxon>Ascomycota</taxon>
        <taxon>Pezizomycotina</taxon>
        <taxon>Sordariomycetes</taxon>
        <taxon>Xylariomycetidae</taxon>
        <taxon>Xylariales</taxon>
        <taxon>Xylariaceae</taxon>
        <taxon>Xylaria</taxon>
    </lineage>
</organism>
<gene>
    <name evidence="1" type="ORF">NPX13_g9727</name>
</gene>
<evidence type="ECO:0000313" key="2">
    <source>
        <dbReference type="Proteomes" id="UP001148614"/>
    </source>
</evidence>
<dbReference type="PROSITE" id="PS51257">
    <property type="entry name" value="PROKAR_LIPOPROTEIN"/>
    <property type="match status" value="1"/>
</dbReference>
<proteinExistence type="predicted"/>
<accession>A0A9W8THF4</accession>
<evidence type="ECO:0000313" key="1">
    <source>
        <dbReference type="EMBL" id="KAJ3558345.1"/>
    </source>
</evidence>
<dbReference type="EMBL" id="JANPWZ010002488">
    <property type="protein sequence ID" value="KAJ3558345.1"/>
    <property type="molecule type" value="Genomic_DNA"/>
</dbReference>
<comment type="caution">
    <text evidence="1">The sequence shown here is derived from an EMBL/GenBank/DDBJ whole genome shotgun (WGS) entry which is preliminary data.</text>
</comment>
<dbReference type="AlphaFoldDB" id="A0A9W8THF4"/>